<protein>
    <submittedName>
        <fullName evidence="1">Uncharacterized protein</fullName>
    </submittedName>
</protein>
<dbReference type="EMBL" id="JAWLUM010000005">
    <property type="protein sequence ID" value="MDV7136727.1"/>
    <property type="molecule type" value="Genomic_DNA"/>
</dbReference>
<gene>
    <name evidence="1" type="ORF">R4198_23790</name>
</gene>
<proteinExistence type="predicted"/>
<organism evidence="1 2">
    <name type="scientific">Williamsia marianensis</name>
    <dbReference type="NCBI Taxonomy" id="85044"/>
    <lineage>
        <taxon>Bacteria</taxon>
        <taxon>Bacillati</taxon>
        <taxon>Actinomycetota</taxon>
        <taxon>Actinomycetes</taxon>
        <taxon>Mycobacteriales</taxon>
        <taxon>Nocardiaceae</taxon>
        <taxon>Williamsia</taxon>
    </lineage>
</organism>
<dbReference type="RefSeq" id="WP_317714702.1">
    <property type="nucleotide sequence ID" value="NZ_JAWLUM010000005.1"/>
</dbReference>
<evidence type="ECO:0000313" key="1">
    <source>
        <dbReference type="EMBL" id="MDV7136727.1"/>
    </source>
</evidence>
<sequence>MSALHPGTRVLWADLHDSAFAKRGTVTNGTVPAWTPNELSATPPDADMITVVWDGDVQPCWEYVHELAPAPKS</sequence>
<reference evidence="1 2" key="1">
    <citation type="submission" date="2023-10" db="EMBL/GenBank/DDBJ databases">
        <title>Development of a sustainable strategy for remediation of hydrocarbon-contaminated territories based on the waste exchange concept.</title>
        <authorList>
            <person name="Krivoruchko A."/>
        </authorList>
    </citation>
    <scope>NUCLEOTIDE SEQUENCE [LARGE SCALE GENOMIC DNA]</scope>
    <source>
        <strain evidence="1 2">IEGM 1236</strain>
    </source>
</reference>
<comment type="caution">
    <text evidence="1">The sequence shown here is derived from an EMBL/GenBank/DDBJ whole genome shotgun (WGS) entry which is preliminary data.</text>
</comment>
<dbReference type="Proteomes" id="UP001185792">
    <property type="component" value="Unassembled WGS sequence"/>
</dbReference>
<accession>A0ABU4EZQ0</accession>
<evidence type="ECO:0000313" key="2">
    <source>
        <dbReference type="Proteomes" id="UP001185792"/>
    </source>
</evidence>
<keyword evidence="2" id="KW-1185">Reference proteome</keyword>
<name>A0ABU4EZQ0_WILMA</name>